<dbReference type="InterPro" id="IPR002938">
    <property type="entry name" value="FAD-bd"/>
</dbReference>
<dbReference type="PANTHER" id="PTHR43004:SF19">
    <property type="entry name" value="BINDING MONOOXYGENASE, PUTATIVE (JCVI)-RELATED"/>
    <property type="match status" value="1"/>
</dbReference>
<dbReference type="InterPro" id="IPR050641">
    <property type="entry name" value="RIFMO-like"/>
</dbReference>
<dbReference type="Gene3D" id="3.50.50.60">
    <property type="entry name" value="FAD/NAD(P)-binding domain"/>
    <property type="match status" value="1"/>
</dbReference>
<dbReference type="AlphaFoldDB" id="A0A4Y3QX76"/>
<dbReference type="PRINTS" id="PR00420">
    <property type="entry name" value="RNGMNOXGNASE"/>
</dbReference>
<dbReference type="RefSeq" id="WP_141275234.1">
    <property type="nucleotide sequence ID" value="NZ_BJMM01000004.1"/>
</dbReference>
<evidence type="ECO:0000313" key="6">
    <source>
        <dbReference type="EMBL" id="GEB48580.1"/>
    </source>
</evidence>
<organism evidence="6 7">
    <name type="scientific">Streptomyces cacaoi</name>
    <dbReference type="NCBI Taxonomy" id="1898"/>
    <lineage>
        <taxon>Bacteria</taxon>
        <taxon>Bacillati</taxon>
        <taxon>Actinomycetota</taxon>
        <taxon>Actinomycetes</taxon>
        <taxon>Kitasatosporales</taxon>
        <taxon>Streptomycetaceae</taxon>
        <taxon>Streptomyces</taxon>
    </lineage>
</organism>
<evidence type="ECO:0000256" key="1">
    <source>
        <dbReference type="ARBA" id="ARBA00001974"/>
    </source>
</evidence>
<feature type="region of interest" description="Disordered" evidence="4">
    <location>
        <begin position="468"/>
        <end position="509"/>
    </location>
</feature>
<feature type="compositionally biased region" description="Low complexity" evidence="4">
    <location>
        <begin position="29"/>
        <end position="66"/>
    </location>
</feature>
<proteinExistence type="predicted"/>
<dbReference type="Pfam" id="PF01494">
    <property type="entry name" value="FAD_binding_3"/>
    <property type="match status" value="1"/>
</dbReference>
<accession>A0A4Y3QX76</accession>
<dbReference type="InterPro" id="IPR036188">
    <property type="entry name" value="FAD/NAD-bd_sf"/>
</dbReference>
<dbReference type="SUPFAM" id="SSF51905">
    <property type="entry name" value="FAD/NAD(P)-binding domain"/>
    <property type="match status" value="1"/>
</dbReference>
<dbReference type="Pfam" id="PF21274">
    <property type="entry name" value="Rng_hyd_C"/>
    <property type="match status" value="1"/>
</dbReference>
<evidence type="ECO:0000259" key="5">
    <source>
        <dbReference type="Pfam" id="PF01494"/>
    </source>
</evidence>
<feature type="region of interest" description="Disordered" evidence="4">
    <location>
        <begin position="1"/>
        <end position="86"/>
    </location>
</feature>
<keyword evidence="7" id="KW-1185">Reference proteome</keyword>
<dbReference type="OrthoDB" id="8670884at2"/>
<gene>
    <name evidence="6" type="ORF">SCA03_11310</name>
</gene>
<dbReference type="Gene3D" id="3.30.70.2450">
    <property type="match status" value="1"/>
</dbReference>
<dbReference type="Gene3D" id="3.40.30.120">
    <property type="match status" value="1"/>
</dbReference>
<dbReference type="PANTHER" id="PTHR43004">
    <property type="entry name" value="TRK SYSTEM POTASSIUM UPTAKE PROTEIN"/>
    <property type="match status" value="1"/>
</dbReference>
<protein>
    <submittedName>
        <fullName evidence="6">FAD-dependent oxidoreductase</fullName>
    </submittedName>
</protein>
<dbReference type="GO" id="GO:0071949">
    <property type="term" value="F:FAD binding"/>
    <property type="evidence" value="ECO:0007669"/>
    <property type="project" value="InterPro"/>
</dbReference>
<dbReference type="Proteomes" id="UP000319210">
    <property type="component" value="Unassembled WGS sequence"/>
</dbReference>
<reference evidence="6 7" key="1">
    <citation type="submission" date="2019-06" db="EMBL/GenBank/DDBJ databases">
        <title>Whole genome shotgun sequence of Streptomyces cacaoi subsp. cacaoi NBRC 12748.</title>
        <authorList>
            <person name="Hosoyama A."/>
            <person name="Uohara A."/>
            <person name="Ohji S."/>
            <person name="Ichikawa N."/>
        </authorList>
    </citation>
    <scope>NUCLEOTIDE SEQUENCE [LARGE SCALE GENOMIC DNA]</scope>
    <source>
        <strain evidence="6 7">NBRC 12748</strain>
    </source>
</reference>
<keyword evidence="3" id="KW-0274">FAD</keyword>
<keyword evidence="2" id="KW-0285">Flavoprotein</keyword>
<evidence type="ECO:0000256" key="4">
    <source>
        <dbReference type="SAM" id="MobiDB-lite"/>
    </source>
</evidence>
<comment type="cofactor">
    <cofactor evidence="1">
        <name>FAD</name>
        <dbReference type="ChEBI" id="CHEBI:57692"/>
    </cofactor>
</comment>
<dbReference type="GO" id="GO:0016709">
    <property type="term" value="F:oxidoreductase activity, acting on paired donors, with incorporation or reduction of molecular oxygen, NAD(P)H as one donor, and incorporation of one atom of oxygen"/>
    <property type="evidence" value="ECO:0007669"/>
    <property type="project" value="UniProtKB-ARBA"/>
</dbReference>
<feature type="domain" description="FAD-binding" evidence="5">
    <location>
        <begin position="83"/>
        <end position="425"/>
    </location>
</feature>
<comment type="caution">
    <text evidence="6">The sequence shown here is derived from an EMBL/GenBank/DDBJ whole genome shotgun (WGS) entry which is preliminary data.</text>
</comment>
<evidence type="ECO:0000256" key="2">
    <source>
        <dbReference type="ARBA" id="ARBA00022630"/>
    </source>
</evidence>
<sequence length="603" mass="64038">MARSRPYSALHPASDTPPDPNNRKPPTRSGSSGSSGDPGSSDSPADTVGSDGYRTSSGDDGSSRTGPAPAPGQGEHRAPPEPEVLVVGAGPTGLLLAGDLAAAGRRVTLVEERDAAVGNLTRALVVHARTLEQLDARGLADELVEAGHPIDRLRLFGNATLHPTTLPTRFPFVLIVGQYVVERLLERRARAAGVDFRYGARMTALRHRPGGVEIEVRQPDGVHTLRAGYLVGADGAHSTVRRELGVPFPGRPVLRSLVLADVRLDAPPRDPFVVSASGQTFALVGSFGDGWYRVMGWDRNRQLPDDAPVELAEVRETVRSAMGSDFGMRDPRWISRFRSDERQAPAYRVGRAFLAGDAAHVHSPAGGLGLNTGLQDAANLSWKLVRALEAAQAAGGEAASARAADALLDTYEAERRPIGALMVRTSGALVRLGLLRYPGSGAVRTLAATAVNRVRALNQRAMGTVSGIHLSYPPASPGSQEPHRRGRRAPLPGLGGAPAPHPLTGKRVPDLRLTSGRLYEALREGRFVLVTPRGAARRPADRRFVQVESAGPGRRTLLVRPDAHIAWAAEGPEPAGLEEALTAWTGPPTARGRADKDRIRADA</sequence>
<dbReference type="EMBL" id="BJMM01000004">
    <property type="protein sequence ID" value="GEB48580.1"/>
    <property type="molecule type" value="Genomic_DNA"/>
</dbReference>
<evidence type="ECO:0000313" key="7">
    <source>
        <dbReference type="Proteomes" id="UP000319210"/>
    </source>
</evidence>
<evidence type="ECO:0000256" key="3">
    <source>
        <dbReference type="ARBA" id="ARBA00022827"/>
    </source>
</evidence>
<name>A0A4Y3QX76_STRCI</name>